<evidence type="ECO:0000256" key="9">
    <source>
        <dbReference type="ARBA" id="ARBA00022737"/>
    </source>
</evidence>
<dbReference type="InterPro" id="IPR001783">
    <property type="entry name" value="Lumazine-bd"/>
</dbReference>
<dbReference type="AlphaFoldDB" id="A0A0Q3SK82"/>
<keyword evidence="14" id="KW-1185">Reference proteome</keyword>
<evidence type="ECO:0000256" key="10">
    <source>
        <dbReference type="NCBIfam" id="TIGR00187"/>
    </source>
</evidence>
<evidence type="ECO:0000259" key="12">
    <source>
        <dbReference type="PROSITE" id="PS51177"/>
    </source>
</evidence>
<dbReference type="InterPro" id="IPR023366">
    <property type="entry name" value="ATP_synth_asu-like_sf"/>
</dbReference>
<dbReference type="InterPro" id="IPR026017">
    <property type="entry name" value="Lumazine-bd_dom"/>
</dbReference>
<keyword evidence="8" id="KW-0808">Transferase</keyword>
<feature type="domain" description="Lumazine-binding" evidence="12">
    <location>
        <begin position="1"/>
        <end position="96"/>
    </location>
</feature>
<protein>
    <recommendedName>
        <fullName evidence="6 10">Riboflavin synthase</fullName>
        <ecNumber evidence="5 10">2.5.1.9</ecNumber>
    </recommendedName>
</protein>
<feature type="repeat" description="Lumazine-binding" evidence="11">
    <location>
        <begin position="97"/>
        <end position="193"/>
    </location>
</feature>
<dbReference type="PANTHER" id="PTHR21098">
    <property type="entry name" value="RIBOFLAVIN SYNTHASE ALPHA CHAIN"/>
    <property type="match status" value="1"/>
</dbReference>
<dbReference type="Proteomes" id="UP000050996">
    <property type="component" value="Unassembled WGS sequence"/>
</dbReference>
<sequence length="218" mass="23949">MFTGIIEELGTVNSAVKYGKTIKLTIKASKILKDIHLGDSISVNGVCLTVTEINSDEFSTDVMPETFKSTSLSSVKEQTKVNLERALAVNGRFGGHFVTGHVDGIGQILKKAVKENAIYFDISVPISFSHLLLMKGSIAIDGISLTIFGVTDDSVTVSIIPHTAKETVLDMKHVGDTVNIEFDMLAKYLFSFMKREQKETSRKQILSESFLQEHGFLS</sequence>
<dbReference type="EC" id="2.5.1.9" evidence="5 10"/>
<gene>
    <name evidence="13" type="ORF">AN957_16890</name>
</gene>
<dbReference type="CDD" id="cd00402">
    <property type="entry name" value="Riboflavin_synthase_like"/>
    <property type="match status" value="1"/>
</dbReference>
<dbReference type="EMBL" id="LJIX01000006">
    <property type="protein sequence ID" value="KQL20076.1"/>
    <property type="molecule type" value="Genomic_DNA"/>
</dbReference>
<name>A0A0Q3SK82_9BACI</name>
<dbReference type="PANTHER" id="PTHR21098:SF12">
    <property type="entry name" value="RIBOFLAVIN SYNTHASE"/>
    <property type="match status" value="1"/>
</dbReference>
<evidence type="ECO:0000256" key="11">
    <source>
        <dbReference type="PROSITE-ProRule" id="PRU00524"/>
    </source>
</evidence>
<evidence type="ECO:0000256" key="5">
    <source>
        <dbReference type="ARBA" id="ARBA00012827"/>
    </source>
</evidence>
<organism evidence="13 14">
    <name type="scientific">Cytobacillus solani</name>
    <dbReference type="NCBI Taxonomy" id="1637975"/>
    <lineage>
        <taxon>Bacteria</taxon>
        <taxon>Bacillati</taxon>
        <taxon>Bacillota</taxon>
        <taxon>Bacilli</taxon>
        <taxon>Bacillales</taxon>
        <taxon>Bacillaceae</taxon>
        <taxon>Cytobacillus</taxon>
    </lineage>
</organism>
<evidence type="ECO:0000256" key="2">
    <source>
        <dbReference type="ARBA" id="ARBA00002803"/>
    </source>
</evidence>
<dbReference type="SUPFAM" id="SSF63380">
    <property type="entry name" value="Riboflavin synthase domain-like"/>
    <property type="match status" value="2"/>
</dbReference>
<dbReference type="FunFam" id="2.40.30.20:FF:000003">
    <property type="entry name" value="Riboflavin synthase, alpha subunit"/>
    <property type="match status" value="1"/>
</dbReference>
<dbReference type="GO" id="GO:0004746">
    <property type="term" value="F:riboflavin synthase activity"/>
    <property type="evidence" value="ECO:0007669"/>
    <property type="project" value="UniProtKB-UniRule"/>
</dbReference>
<evidence type="ECO:0000256" key="6">
    <source>
        <dbReference type="ARBA" id="ARBA00013950"/>
    </source>
</evidence>
<comment type="pathway">
    <text evidence="3">Cofactor biosynthesis; riboflavin biosynthesis; riboflavin from 2-hydroxy-3-oxobutyl phosphate and 5-amino-6-(D-ribitylamino)uracil: step 2/2.</text>
</comment>
<feature type="repeat" description="Lumazine-binding" evidence="11">
    <location>
        <begin position="1"/>
        <end position="96"/>
    </location>
</feature>
<proteinExistence type="predicted"/>
<keyword evidence="9" id="KW-0677">Repeat</keyword>
<reference evidence="13 14" key="1">
    <citation type="submission" date="2015-09" db="EMBL/GenBank/DDBJ databases">
        <title>Genome sequencing project for genomic taxonomy and phylogenomics of Bacillus-like bacteria.</title>
        <authorList>
            <person name="Liu B."/>
            <person name="Wang J."/>
            <person name="Zhu Y."/>
            <person name="Liu G."/>
            <person name="Chen Q."/>
            <person name="Chen Z."/>
            <person name="Lan J."/>
            <person name="Che J."/>
            <person name="Ge C."/>
            <person name="Shi H."/>
            <person name="Pan Z."/>
            <person name="Liu X."/>
        </authorList>
    </citation>
    <scope>NUCLEOTIDE SEQUENCE [LARGE SCALE GENOMIC DNA]</scope>
    <source>
        <strain evidence="13 14">FJAT-18043</strain>
    </source>
</reference>
<accession>A0A0Q3SK82</accession>
<dbReference type="FunFam" id="2.40.30.20:FF:000004">
    <property type="entry name" value="Riboflavin synthase, alpha subunit"/>
    <property type="match status" value="1"/>
</dbReference>
<evidence type="ECO:0000256" key="8">
    <source>
        <dbReference type="ARBA" id="ARBA00022679"/>
    </source>
</evidence>
<evidence type="ECO:0000313" key="14">
    <source>
        <dbReference type="Proteomes" id="UP000050996"/>
    </source>
</evidence>
<evidence type="ECO:0000256" key="3">
    <source>
        <dbReference type="ARBA" id="ARBA00004887"/>
    </source>
</evidence>
<comment type="caution">
    <text evidence="13">The sequence shown here is derived from an EMBL/GenBank/DDBJ whole genome shotgun (WGS) entry which is preliminary data.</text>
</comment>
<dbReference type="InterPro" id="IPR017938">
    <property type="entry name" value="Riboflavin_synthase-like_b-brl"/>
</dbReference>
<dbReference type="PROSITE" id="PS51177">
    <property type="entry name" value="LUMAZINE_BIND"/>
    <property type="match status" value="2"/>
</dbReference>
<dbReference type="STRING" id="1637975.AN957_16890"/>
<feature type="domain" description="Lumazine-binding" evidence="12">
    <location>
        <begin position="97"/>
        <end position="193"/>
    </location>
</feature>
<dbReference type="Pfam" id="PF00677">
    <property type="entry name" value="Lum_binding"/>
    <property type="match status" value="2"/>
</dbReference>
<comment type="catalytic activity">
    <reaction evidence="1">
        <text>2 6,7-dimethyl-8-(1-D-ribityl)lumazine + H(+) = 5-amino-6-(D-ribitylamino)uracil + riboflavin</text>
        <dbReference type="Rhea" id="RHEA:20772"/>
        <dbReference type="ChEBI" id="CHEBI:15378"/>
        <dbReference type="ChEBI" id="CHEBI:15934"/>
        <dbReference type="ChEBI" id="CHEBI:57986"/>
        <dbReference type="ChEBI" id="CHEBI:58201"/>
        <dbReference type="EC" id="2.5.1.9"/>
    </reaction>
</comment>
<dbReference type="NCBIfam" id="NF009566">
    <property type="entry name" value="PRK13020.1"/>
    <property type="match status" value="1"/>
</dbReference>
<evidence type="ECO:0000313" key="13">
    <source>
        <dbReference type="EMBL" id="KQL20076.1"/>
    </source>
</evidence>
<dbReference type="GO" id="GO:0009231">
    <property type="term" value="P:riboflavin biosynthetic process"/>
    <property type="evidence" value="ECO:0007669"/>
    <property type="project" value="UniProtKB-KW"/>
</dbReference>
<dbReference type="PIRSF" id="PIRSF000498">
    <property type="entry name" value="Riboflavin_syn_A"/>
    <property type="match status" value="1"/>
</dbReference>
<dbReference type="Gene3D" id="2.40.30.20">
    <property type="match status" value="2"/>
</dbReference>
<dbReference type="NCBIfam" id="NF006767">
    <property type="entry name" value="PRK09289.1"/>
    <property type="match status" value="1"/>
</dbReference>
<evidence type="ECO:0000256" key="7">
    <source>
        <dbReference type="ARBA" id="ARBA00022619"/>
    </source>
</evidence>
<evidence type="ECO:0000256" key="4">
    <source>
        <dbReference type="ARBA" id="ARBA00011233"/>
    </source>
</evidence>
<comment type="subunit">
    <text evidence="4">Homotrimer.</text>
</comment>
<dbReference type="NCBIfam" id="TIGR00187">
    <property type="entry name" value="ribE"/>
    <property type="match status" value="1"/>
</dbReference>
<dbReference type="PATRIC" id="fig|1637975.4.peg.3298"/>
<keyword evidence="7" id="KW-0686">Riboflavin biosynthesis</keyword>
<evidence type="ECO:0000256" key="1">
    <source>
        <dbReference type="ARBA" id="ARBA00000968"/>
    </source>
</evidence>
<comment type="function">
    <text evidence="2">Catalyzes the dismutation of two molecules of 6,7-dimethyl-8-ribityllumazine, resulting in the formation of riboflavin and 5-amino-6-(D-ribitylamino)uracil.</text>
</comment>
<dbReference type="RefSeq" id="WP_053476613.1">
    <property type="nucleotide sequence ID" value="NZ_CP041305.1"/>
</dbReference>